<proteinExistence type="inferred from homology"/>
<dbReference type="GO" id="GO:0006508">
    <property type="term" value="P:proteolysis"/>
    <property type="evidence" value="ECO:0007669"/>
    <property type="project" value="InterPro"/>
</dbReference>
<sequence length="191" mass="21494">MPCCDQYSGPHPVSESEVHALSEYIKRKNVDAYISLHSYGQHWTYPYLYAKRRYPKNVADMHEIAETAVTEISNLHGINYTIGNDASGSSTDWVIDNSNASSWVFLVETRPHRGGGDFCLPEEELPAVNREILTGIEIVAKYLSGQLQLTDKYKEHFADKINSATAKFSTIGHFLAFISILVVAFLHNLRT</sequence>
<dbReference type="SUPFAM" id="SSF53187">
    <property type="entry name" value="Zn-dependent exopeptidases"/>
    <property type="match status" value="1"/>
</dbReference>
<reference evidence="7" key="1">
    <citation type="submission" date="2022-11" db="UniProtKB">
        <authorList>
            <consortium name="WormBaseParasite"/>
        </authorList>
    </citation>
    <scope>IDENTIFICATION</scope>
</reference>
<dbReference type="GO" id="GO:0005615">
    <property type="term" value="C:extracellular space"/>
    <property type="evidence" value="ECO:0007669"/>
    <property type="project" value="TreeGrafter"/>
</dbReference>
<feature type="domain" description="Peptidase M14" evidence="5">
    <location>
        <begin position="1"/>
        <end position="143"/>
    </location>
</feature>
<evidence type="ECO:0000256" key="2">
    <source>
        <dbReference type="ARBA" id="ARBA00005988"/>
    </source>
</evidence>
<evidence type="ECO:0000256" key="1">
    <source>
        <dbReference type="ARBA" id="ARBA00001947"/>
    </source>
</evidence>
<dbReference type="InterPro" id="IPR000834">
    <property type="entry name" value="Peptidase_M14"/>
</dbReference>
<dbReference type="GO" id="GO:0008270">
    <property type="term" value="F:zinc ion binding"/>
    <property type="evidence" value="ECO:0007669"/>
    <property type="project" value="InterPro"/>
</dbReference>
<dbReference type="GO" id="GO:0004181">
    <property type="term" value="F:metallocarboxypeptidase activity"/>
    <property type="evidence" value="ECO:0007669"/>
    <property type="project" value="InterPro"/>
</dbReference>
<feature type="active site" description="Proton donor/acceptor" evidence="3">
    <location>
        <position position="108"/>
    </location>
</feature>
<feature type="transmembrane region" description="Helical" evidence="4">
    <location>
        <begin position="171"/>
        <end position="189"/>
    </location>
</feature>
<dbReference type="Proteomes" id="UP000887565">
    <property type="component" value="Unplaced"/>
</dbReference>
<dbReference type="WBParaSite" id="nRc.2.0.1.t40278-RA">
    <property type="protein sequence ID" value="nRc.2.0.1.t40278-RA"/>
    <property type="gene ID" value="nRc.2.0.1.g40278"/>
</dbReference>
<evidence type="ECO:0000259" key="5">
    <source>
        <dbReference type="PROSITE" id="PS52035"/>
    </source>
</evidence>
<dbReference type="PANTHER" id="PTHR11705:SF139">
    <property type="entry name" value="PEPTIDASE M14 CARBOXYPEPTIDASE A DOMAIN-CONTAINING PROTEIN"/>
    <property type="match status" value="1"/>
</dbReference>
<evidence type="ECO:0000256" key="4">
    <source>
        <dbReference type="SAM" id="Phobius"/>
    </source>
</evidence>
<keyword evidence="4" id="KW-0472">Membrane</keyword>
<evidence type="ECO:0000313" key="6">
    <source>
        <dbReference type="Proteomes" id="UP000887565"/>
    </source>
</evidence>
<dbReference type="PANTHER" id="PTHR11705">
    <property type="entry name" value="PROTEASE FAMILY M14 CARBOXYPEPTIDASE A,B"/>
    <property type="match status" value="1"/>
</dbReference>
<protein>
    <submittedName>
        <fullName evidence="7">Peptidase M14 carboxypeptidase A domain-containing protein</fullName>
    </submittedName>
</protein>
<keyword evidence="6" id="KW-1185">Reference proteome</keyword>
<organism evidence="6 7">
    <name type="scientific">Romanomermis culicivorax</name>
    <name type="common">Nematode worm</name>
    <dbReference type="NCBI Taxonomy" id="13658"/>
    <lineage>
        <taxon>Eukaryota</taxon>
        <taxon>Metazoa</taxon>
        <taxon>Ecdysozoa</taxon>
        <taxon>Nematoda</taxon>
        <taxon>Enoplea</taxon>
        <taxon>Dorylaimia</taxon>
        <taxon>Mermithida</taxon>
        <taxon>Mermithoidea</taxon>
        <taxon>Mermithidae</taxon>
        <taxon>Romanomermis</taxon>
    </lineage>
</organism>
<dbReference type="Pfam" id="PF00246">
    <property type="entry name" value="Peptidase_M14"/>
    <property type="match status" value="1"/>
</dbReference>
<dbReference type="AlphaFoldDB" id="A0A915KRH3"/>
<comment type="similarity">
    <text evidence="2 3">Belongs to the peptidase M14 family.</text>
</comment>
<accession>A0A915KRH3</accession>
<dbReference type="PROSITE" id="PS52035">
    <property type="entry name" value="PEPTIDASE_M14"/>
    <property type="match status" value="1"/>
</dbReference>
<dbReference type="Gene3D" id="3.40.630.10">
    <property type="entry name" value="Zn peptidases"/>
    <property type="match status" value="1"/>
</dbReference>
<evidence type="ECO:0000256" key="3">
    <source>
        <dbReference type="PROSITE-ProRule" id="PRU01379"/>
    </source>
</evidence>
<keyword evidence="4" id="KW-0812">Transmembrane</keyword>
<keyword evidence="4" id="KW-1133">Transmembrane helix</keyword>
<evidence type="ECO:0000313" key="7">
    <source>
        <dbReference type="WBParaSite" id="nRc.2.0.1.t40278-RA"/>
    </source>
</evidence>
<comment type="cofactor">
    <cofactor evidence="1">
        <name>Zn(2+)</name>
        <dbReference type="ChEBI" id="CHEBI:29105"/>
    </cofactor>
</comment>
<name>A0A915KRH3_ROMCU</name>